<comment type="caution">
    <text evidence="5">The sequence shown here is derived from an EMBL/GenBank/DDBJ whole genome shotgun (WGS) entry which is preliminary data.</text>
</comment>
<dbReference type="PANTHER" id="PTHR33050">
    <property type="entry name" value="REVERSE TRANSCRIPTASE DOMAIN-CONTAINING PROTEIN"/>
    <property type="match status" value="1"/>
</dbReference>
<evidence type="ECO:0000259" key="4">
    <source>
        <dbReference type="PROSITE" id="PS50878"/>
    </source>
</evidence>
<dbReference type="EMBL" id="JBBPFD010000017">
    <property type="protein sequence ID" value="KAK7891090.1"/>
    <property type="molecule type" value="Genomic_DNA"/>
</dbReference>
<feature type="compositionally biased region" description="Low complexity" evidence="3">
    <location>
        <begin position="31"/>
        <end position="46"/>
    </location>
</feature>
<dbReference type="GO" id="GO:0004523">
    <property type="term" value="F:RNA-DNA hybrid ribonuclease activity"/>
    <property type="evidence" value="ECO:0007669"/>
    <property type="project" value="UniProtKB-EC"/>
</dbReference>
<comment type="similarity">
    <text evidence="1">Belongs to the beta type-B retroviral polymerase family. HERV class-II K(HML-2) pol subfamily.</text>
</comment>
<gene>
    <name evidence="5" type="ORF">WMY93_023053</name>
</gene>
<dbReference type="InterPro" id="IPR000477">
    <property type="entry name" value="RT_dom"/>
</dbReference>
<dbReference type="PANTHER" id="PTHR33050:SF8">
    <property type="entry name" value="REVERSE TRANSCRIPTASE DOMAIN-CONTAINING PROTEIN"/>
    <property type="match status" value="1"/>
</dbReference>
<evidence type="ECO:0000313" key="5">
    <source>
        <dbReference type="EMBL" id="KAK7891090.1"/>
    </source>
</evidence>
<sequence length="880" mass="96508">MSDFDSDEDLFSSSLFPGGAVAAPRKSARIAALSSSHPARSSPGSSQLSQLTALLPYGDSSPPRPESPPPAVRPGAPDDPRGSDPTLLSVSLLSAVQALHRSVEALTERLPPPAPPERAAPPPALPTSSAFSLDSALPVTQSGRPYTPLYANVSPKLRSKILLGRYINLVSLILPSPEADRRVVSSAELTAVLKSSDPVSPETSPLRIPGPFSTFRDVICSFFPERRAELDCYLTLIGDLHLKYGHSVFYSYHRAFASKAAAAVSQSNVRLDWSVLDTEILIMLTQATPCSLCGAVRHSRSLCPALPFQPEPIPKPGPPPPPVPVDHRGRKIEVFHNTPICNNFNESFCTFLNCLFLHVCSHCKDAHPKSVCPRRLSLTGAGRRGFRRFLVGVSSMPTSTFVAKNLQSALREPEVVSRLLQKEVDKGFVMGPFSTPPFRIFRCSPLGVATRKYSGKKRLILDNSAPHSGDVSSVNSLIPLTPFSLFYASVDHAISLIKFAGRGAWLAKADISDAFKIVPIHPSQWHLFGMKWESKFYFAVRLTFGCRSSPALFNQISEALCLILLHNLRLPFVLHLLNDFLLIDPPSRSPGPSLPKLVRLFRHLGVPLSDEKTVGPATTLEFLGITLDSVAMIASLPQEKLKRIRDVSRSVISAEVFTKQQLLSLLGYLNFAMRIIPQGRSFISRLLDLAHSVPSLFDRVSLDVGCRSDLSFWSRLLSEWNGVSFFYHDVVCSSDSLRFFTDAAPSSGFGGVYQNRWFAEPWPASFPSSEASAFYEIIPIAAACCAWGHLWKRKRIAVLCDNKTVVKIINKGRSSSRSIMPFRRRITWHAVTNNFILTASHVPGHSNVIADALSRFNFQASVSICRAAPDSSAVLGENWS</sequence>
<dbReference type="Gene3D" id="3.10.10.10">
    <property type="entry name" value="HIV Type 1 Reverse Transcriptase, subunit A, domain 1"/>
    <property type="match status" value="1"/>
</dbReference>
<dbReference type="PROSITE" id="PS50878">
    <property type="entry name" value="RT_POL"/>
    <property type="match status" value="1"/>
</dbReference>
<keyword evidence="6" id="KW-1185">Reference proteome</keyword>
<accession>A0AAW0NE91</accession>
<dbReference type="Gene3D" id="3.30.70.270">
    <property type="match status" value="1"/>
</dbReference>
<name>A0AAW0NE91_9GOBI</name>
<dbReference type="AlphaFoldDB" id="A0AAW0NE91"/>
<protein>
    <recommendedName>
        <fullName evidence="2">ribonuclease H</fullName>
        <ecNumber evidence="2">3.1.26.4</ecNumber>
    </recommendedName>
</protein>
<feature type="region of interest" description="Disordered" evidence="3">
    <location>
        <begin position="1"/>
        <end position="86"/>
    </location>
</feature>
<proteinExistence type="inferred from homology"/>
<evidence type="ECO:0000256" key="3">
    <source>
        <dbReference type="SAM" id="MobiDB-lite"/>
    </source>
</evidence>
<dbReference type="Proteomes" id="UP001460270">
    <property type="component" value="Unassembled WGS sequence"/>
</dbReference>
<feature type="compositionally biased region" description="Acidic residues" evidence="3">
    <location>
        <begin position="1"/>
        <end position="10"/>
    </location>
</feature>
<feature type="domain" description="Reverse transcriptase" evidence="4">
    <location>
        <begin position="375"/>
        <end position="627"/>
    </location>
</feature>
<evidence type="ECO:0000256" key="1">
    <source>
        <dbReference type="ARBA" id="ARBA00010879"/>
    </source>
</evidence>
<dbReference type="EC" id="3.1.26.4" evidence="2"/>
<dbReference type="InterPro" id="IPR043128">
    <property type="entry name" value="Rev_trsase/Diguanyl_cyclase"/>
</dbReference>
<feature type="compositionally biased region" description="Pro residues" evidence="3">
    <location>
        <begin position="62"/>
        <end position="72"/>
    </location>
</feature>
<organism evidence="5 6">
    <name type="scientific">Mugilogobius chulae</name>
    <name type="common">yellowstripe goby</name>
    <dbReference type="NCBI Taxonomy" id="88201"/>
    <lineage>
        <taxon>Eukaryota</taxon>
        <taxon>Metazoa</taxon>
        <taxon>Chordata</taxon>
        <taxon>Craniata</taxon>
        <taxon>Vertebrata</taxon>
        <taxon>Euteleostomi</taxon>
        <taxon>Actinopterygii</taxon>
        <taxon>Neopterygii</taxon>
        <taxon>Teleostei</taxon>
        <taxon>Neoteleostei</taxon>
        <taxon>Acanthomorphata</taxon>
        <taxon>Gobiaria</taxon>
        <taxon>Gobiiformes</taxon>
        <taxon>Gobioidei</taxon>
        <taxon>Gobiidae</taxon>
        <taxon>Gobionellinae</taxon>
        <taxon>Mugilogobius</taxon>
    </lineage>
</organism>
<evidence type="ECO:0000313" key="6">
    <source>
        <dbReference type="Proteomes" id="UP001460270"/>
    </source>
</evidence>
<reference evidence="6" key="1">
    <citation type="submission" date="2024-04" db="EMBL/GenBank/DDBJ databases">
        <title>Salinicola lusitanus LLJ914,a marine bacterium isolated from the Okinawa Trough.</title>
        <authorList>
            <person name="Li J."/>
        </authorList>
    </citation>
    <scope>NUCLEOTIDE SEQUENCE [LARGE SCALE GENOMIC DNA]</scope>
</reference>
<feature type="region of interest" description="Disordered" evidence="3">
    <location>
        <begin position="108"/>
        <end position="130"/>
    </location>
</feature>
<dbReference type="CDD" id="cd09275">
    <property type="entry name" value="RNase_HI_RT_DIRS1"/>
    <property type="match status" value="1"/>
</dbReference>
<dbReference type="InterPro" id="IPR043502">
    <property type="entry name" value="DNA/RNA_pol_sf"/>
</dbReference>
<dbReference type="InterPro" id="IPR052055">
    <property type="entry name" value="Hepadnavirus_pol/RT"/>
</dbReference>
<dbReference type="SUPFAM" id="SSF56672">
    <property type="entry name" value="DNA/RNA polymerases"/>
    <property type="match status" value="1"/>
</dbReference>
<feature type="compositionally biased region" description="Pro residues" evidence="3">
    <location>
        <begin position="110"/>
        <end position="125"/>
    </location>
</feature>
<evidence type="ECO:0000256" key="2">
    <source>
        <dbReference type="ARBA" id="ARBA00012180"/>
    </source>
</evidence>